<evidence type="ECO:0000313" key="2">
    <source>
        <dbReference type="Proteomes" id="UP000620139"/>
    </source>
</evidence>
<reference evidence="1" key="1">
    <citation type="submission" date="2020-12" db="EMBL/GenBank/DDBJ databases">
        <title>The genome sequence of Inhella sp. 4Y17.</title>
        <authorList>
            <person name="Liu Y."/>
        </authorList>
    </citation>
    <scope>NUCLEOTIDE SEQUENCE</scope>
    <source>
        <strain evidence="1">4Y10</strain>
    </source>
</reference>
<comment type="caution">
    <text evidence="1">The sequence shown here is derived from an EMBL/GenBank/DDBJ whole genome shotgun (WGS) entry which is preliminary data.</text>
</comment>
<dbReference type="RefSeq" id="WP_198099113.1">
    <property type="nucleotide sequence ID" value="NZ_JAEDAL010000001.1"/>
</dbReference>
<keyword evidence="2" id="KW-1185">Reference proteome</keyword>
<dbReference type="AlphaFoldDB" id="A0A931IU03"/>
<gene>
    <name evidence="1" type="ORF">I7X43_01455</name>
</gene>
<dbReference type="Proteomes" id="UP000620139">
    <property type="component" value="Unassembled WGS sequence"/>
</dbReference>
<accession>A0A931IU03</accession>
<dbReference type="EMBL" id="JAEDAL010000001">
    <property type="protein sequence ID" value="MBH9551501.1"/>
    <property type="molecule type" value="Genomic_DNA"/>
</dbReference>
<protein>
    <submittedName>
        <fullName evidence="1">Uncharacterized protein</fullName>
    </submittedName>
</protein>
<organism evidence="1 2">
    <name type="scientific">Inhella gelatinilytica</name>
    <dbReference type="NCBI Taxonomy" id="2795030"/>
    <lineage>
        <taxon>Bacteria</taxon>
        <taxon>Pseudomonadati</taxon>
        <taxon>Pseudomonadota</taxon>
        <taxon>Betaproteobacteria</taxon>
        <taxon>Burkholderiales</taxon>
        <taxon>Sphaerotilaceae</taxon>
        <taxon>Inhella</taxon>
    </lineage>
</organism>
<name>A0A931IU03_9BURK</name>
<proteinExistence type="predicted"/>
<sequence length="285" mass="30505">MKFHKALGWTALFLVGVGGVVAGLVRPDRTDAAIVISAATCDVRAPQVPLKIQDVAGQFSDLDANEVNALLMAKMSGTFQAQTSGNWILTGRLDQALLKKWQAAAASRAPARLLISSAGGDEAVALQLAADLQRWRTPVIVFGLCGSACANYLLPAAHSIRLSGPVLLHGSARDCQDRLGAWQAWFRLGSSGAAALREASTRQDQFDAQHPQLRDLTRLSAHPSRGDPTGQPHDWLVVPASALRARLPQLEIDPSYPQRLATLLTLHQAMPELGALYAPSRLPPP</sequence>
<evidence type="ECO:0000313" key="1">
    <source>
        <dbReference type="EMBL" id="MBH9551501.1"/>
    </source>
</evidence>